<accession>A0ACC0W6C7</accession>
<gene>
    <name evidence="1" type="ORF">PsorP6_005995</name>
</gene>
<sequence>MTQRDLLKGRVKRLLKDQKDMGQLGDSAVLCCASVLRIFVKDLASQVQKQAAGGRGLTPIELYGFGCKDAAMKGVLASVDLSFLHEKVMAIDESTARYHKHARSQKRKKPEPAAIRPKSSTKKARTTKAAATAKPARQTKATQATEVKPQKPTNEDLTAPSASVRASAIKKRAQPLLIEEDDNYDESDSDA</sequence>
<proteinExistence type="predicted"/>
<dbReference type="EMBL" id="CM047583">
    <property type="protein sequence ID" value="KAI9914190.1"/>
    <property type="molecule type" value="Genomic_DNA"/>
</dbReference>
<protein>
    <submittedName>
        <fullName evidence="1">Uncharacterized protein</fullName>
    </submittedName>
</protein>
<name>A0ACC0W6C7_9STRA</name>
<evidence type="ECO:0000313" key="2">
    <source>
        <dbReference type="Proteomes" id="UP001163321"/>
    </source>
</evidence>
<keyword evidence="2" id="KW-1185">Reference proteome</keyword>
<dbReference type="Proteomes" id="UP001163321">
    <property type="component" value="Chromosome 4"/>
</dbReference>
<organism evidence="1 2">
    <name type="scientific">Peronosclerospora sorghi</name>
    <dbReference type="NCBI Taxonomy" id="230839"/>
    <lineage>
        <taxon>Eukaryota</taxon>
        <taxon>Sar</taxon>
        <taxon>Stramenopiles</taxon>
        <taxon>Oomycota</taxon>
        <taxon>Peronosporomycetes</taxon>
        <taxon>Peronosporales</taxon>
        <taxon>Peronosporaceae</taxon>
        <taxon>Peronosclerospora</taxon>
    </lineage>
</organism>
<evidence type="ECO:0000313" key="1">
    <source>
        <dbReference type="EMBL" id="KAI9914190.1"/>
    </source>
</evidence>
<comment type="caution">
    <text evidence="1">The sequence shown here is derived from an EMBL/GenBank/DDBJ whole genome shotgun (WGS) entry which is preliminary data.</text>
</comment>
<reference evidence="1 2" key="1">
    <citation type="journal article" date="2022" name="bioRxiv">
        <title>The genome of the oomycete Peronosclerospora sorghi, a cosmopolitan pathogen of maize and sorghum, is inflated with dispersed pseudogenes.</title>
        <authorList>
            <person name="Fletcher K."/>
            <person name="Martin F."/>
            <person name="Isakeit T."/>
            <person name="Cavanaugh K."/>
            <person name="Magill C."/>
            <person name="Michelmore R."/>
        </authorList>
    </citation>
    <scope>NUCLEOTIDE SEQUENCE [LARGE SCALE GENOMIC DNA]</scope>
    <source>
        <strain evidence="1">P6</strain>
    </source>
</reference>